<dbReference type="Proteomes" id="UP000289738">
    <property type="component" value="Chromosome A05"/>
</dbReference>
<accession>A0A445D7C8</accession>
<gene>
    <name evidence="2" type="ORF">Ahy_A05g024903</name>
</gene>
<proteinExistence type="predicted"/>
<organism evidence="2 3">
    <name type="scientific">Arachis hypogaea</name>
    <name type="common">Peanut</name>
    <dbReference type="NCBI Taxonomy" id="3818"/>
    <lineage>
        <taxon>Eukaryota</taxon>
        <taxon>Viridiplantae</taxon>
        <taxon>Streptophyta</taxon>
        <taxon>Embryophyta</taxon>
        <taxon>Tracheophyta</taxon>
        <taxon>Spermatophyta</taxon>
        <taxon>Magnoliopsida</taxon>
        <taxon>eudicotyledons</taxon>
        <taxon>Gunneridae</taxon>
        <taxon>Pentapetalae</taxon>
        <taxon>rosids</taxon>
        <taxon>fabids</taxon>
        <taxon>Fabales</taxon>
        <taxon>Fabaceae</taxon>
        <taxon>Papilionoideae</taxon>
        <taxon>50 kb inversion clade</taxon>
        <taxon>dalbergioids sensu lato</taxon>
        <taxon>Dalbergieae</taxon>
        <taxon>Pterocarpus clade</taxon>
        <taxon>Arachis</taxon>
    </lineage>
</organism>
<sequence length="272" mass="31737">MATESDRIEFRRYFILVVMKMFLCPTTQQVLSPRHIYPVLDVSDPRRFNWPLEILKWFDQTVEKYKLKGNKTCEGCMFVMLILYFQRLQYSVLDNCLEPERWLNAWTLERLEKKAQYILSEGHLLTRHGGGNDTKGRSPQDARRKLGKKETQKRGRKDSVPPRVSSLAVEMHKRRGAKKDQPRRSIAKKSEEKDLPISIDDDEENEPLAKQKCRLYNQGVDKKKKPSAELTEGNHNQDKWTHETPVSVVLDAGTISIVLVQHEEWEFDGQVA</sequence>
<keyword evidence="3" id="KW-1185">Reference proteome</keyword>
<comment type="caution">
    <text evidence="2">The sequence shown here is derived from an EMBL/GenBank/DDBJ whole genome shotgun (WGS) entry which is preliminary data.</text>
</comment>
<feature type="region of interest" description="Disordered" evidence="1">
    <location>
        <begin position="219"/>
        <end position="242"/>
    </location>
</feature>
<dbReference type="EMBL" id="SDMP01000005">
    <property type="protein sequence ID" value="RYR59058.1"/>
    <property type="molecule type" value="Genomic_DNA"/>
</dbReference>
<protein>
    <submittedName>
        <fullName evidence="2">Uncharacterized protein</fullName>
    </submittedName>
</protein>
<name>A0A445D7C8_ARAHY</name>
<evidence type="ECO:0000256" key="1">
    <source>
        <dbReference type="SAM" id="MobiDB-lite"/>
    </source>
</evidence>
<feature type="region of interest" description="Disordered" evidence="1">
    <location>
        <begin position="128"/>
        <end position="206"/>
    </location>
</feature>
<evidence type="ECO:0000313" key="2">
    <source>
        <dbReference type="EMBL" id="RYR59058.1"/>
    </source>
</evidence>
<dbReference type="AlphaFoldDB" id="A0A445D7C8"/>
<reference evidence="2 3" key="1">
    <citation type="submission" date="2019-01" db="EMBL/GenBank/DDBJ databases">
        <title>Sequencing of cultivated peanut Arachis hypogaea provides insights into genome evolution and oil improvement.</title>
        <authorList>
            <person name="Chen X."/>
        </authorList>
    </citation>
    <scope>NUCLEOTIDE SEQUENCE [LARGE SCALE GENOMIC DNA]</scope>
    <source>
        <strain evidence="3">cv. Fuhuasheng</strain>
        <tissue evidence="2">Leaves</tissue>
    </source>
</reference>
<feature type="compositionally biased region" description="Basic and acidic residues" evidence="1">
    <location>
        <begin position="134"/>
        <end position="160"/>
    </location>
</feature>
<evidence type="ECO:0000313" key="3">
    <source>
        <dbReference type="Proteomes" id="UP000289738"/>
    </source>
</evidence>
<feature type="compositionally biased region" description="Basic and acidic residues" evidence="1">
    <location>
        <begin position="178"/>
        <end position="195"/>
    </location>
</feature>